<dbReference type="InterPro" id="IPR003593">
    <property type="entry name" value="AAA+_ATPase"/>
</dbReference>
<feature type="region of interest" description="Disordered" evidence="1">
    <location>
        <begin position="68"/>
        <end position="126"/>
    </location>
</feature>
<reference evidence="3" key="1">
    <citation type="submission" date="2023-03" db="EMBL/GenBank/DDBJ databases">
        <title>Chromosome-scale reference genome and RAD-based genetic map of yellow starthistle (Centaurea solstitialis) reveal putative structural variation and QTLs associated with invader traits.</title>
        <authorList>
            <person name="Reatini B."/>
            <person name="Cang F.A."/>
            <person name="Jiang Q."/>
            <person name="Mckibben M.T.W."/>
            <person name="Barker M.S."/>
            <person name="Rieseberg L.H."/>
            <person name="Dlugosch K.M."/>
        </authorList>
    </citation>
    <scope>NUCLEOTIDE SEQUENCE</scope>
    <source>
        <strain evidence="3">CAN-66</strain>
        <tissue evidence="3">Leaf</tissue>
    </source>
</reference>
<dbReference type="EMBL" id="JARYMX010000059">
    <property type="protein sequence ID" value="KAJ9536125.1"/>
    <property type="molecule type" value="Genomic_DNA"/>
</dbReference>
<dbReference type="PANTHER" id="PTHR32472:SF12">
    <property type="entry name" value="P-LOOP CONTAINING NUCLEOSIDE TRIPHOSPHATE HYDROLASES SUPERFAMILY PROTEIN"/>
    <property type="match status" value="1"/>
</dbReference>
<dbReference type="GO" id="GO:0043531">
    <property type="term" value="F:ADP binding"/>
    <property type="evidence" value="ECO:0007669"/>
    <property type="project" value="InterPro"/>
</dbReference>
<dbReference type="Gene3D" id="3.40.50.300">
    <property type="entry name" value="P-loop containing nucleotide triphosphate hydrolases"/>
    <property type="match status" value="1"/>
</dbReference>
<proteinExistence type="predicted"/>
<evidence type="ECO:0000313" key="4">
    <source>
        <dbReference type="Proteomes" id="UP001172457"/>
    </source>
</evidence>
<feature type="region of interest" description="Disordered" evidence="1">
    <location>
        <begin position="1"/>
        <end position="22"/>
    </location>
</feature>
<feature type="domain" description="TIR" evidence="2">
    <location>
        <begin position="164"/>
        <end position="297"/>
    </location>
</feature>
<dbReference type="SMART" id="SM00382">
    <property type="entry name" value="AAA"/>
    <property type="match status" value="1"/>
</dbReference>
<dbReference type="GO" id="GO:0000725">
    <property type="term" value="P:recombinational repair"/>
    <property type="evidence" value="ECO:0007669"/>
    <property type="project" value="TreeGrafter"/>
</dbReference>
<name>A0AA38SH73_9ASTR</name>
<feature type="compositionally biased region" description="Low complexity" evidence="1">
    <location>
        <begin position="92"/>
        <end position="119"/>
    </location>
</feature>
<dbReference type="InterPro" id="IPR058874">
    <property type="entry name" value="WHD_plant"/>
</dbReference>
<dbReference type="InterPro" id="IPR027417">
    <property type="entry name" value="P-loop_NTPase"/>
</dbReference>
<dbReference type="SUPFAM" id="SSF52540">
    <property type="entry name" value="P-loop containing nucleoside triphosphate hydrolases"/>
    <property type="match status" value="1"/>
</dbReference>
<dbReference type="InterPro" id="IPR000157">
    <property type="entry name" value="TIR_dom"/>
</dbReference>
<organism evidence="3 4">
    <name type="scientific">Centaurea solstitialis</name>
    <name type="common">yellow star-thistle</name>
    <dbReference type="NCBI Taxonomy" id="347529"/>
    <lineage>
        <taxon>Eukaryota</taxon>
        <taxon>Viridiplantae</taxon>
        <taxon>Streptophyta</taxon>
        <taxon>Embryophyta</taxon>
        <taxon>Tracheophyta</taxon>
        <taxon>Spermatophyta</taxon>
        <taxon>Magnoliopsida</taxon>
        <taxon>eudicotyledons</taxon>
        <taxon>Gunneridae</taxon>
        <taxon>Pentapetalae</taxon>
        <taxon>asterids</taxon>
        <taxon>campanulids</taxon>
        <taxon>Asterales</taxon>
        <taxon>Asteraceae</taxon>
        <taxon>Carduoideae</taxon>
        <taxon>Cardueae</taxon>
        <taxon>Centaureinae</taxon>
        <taxon>Centaurea</taxon>
    </lineage>
</organism>
<dbReference type="AlphaFoldDB" id="A0AA38SH73"/>
<dbReference type="Pfam" id="PF25895">
    <property type="entry name" value="WHD_plant_disease"/>
    <property type="match status" value="1"/>
</dbReference>
<dbReference type="InterPro" id="IPR002182">
    <property type="entry name" value="NB-ARC"/>
</dbReference>
<keyword evidence="4" id="KW-1185">Reference proteome</keyword>
<sequence length="885" mass="99389">MNQEQESQSQSSSSPSSCSSNNLSTKISAIDLDPTINLTIKIPNFPHNNSTSQNFFSNFTPATSSSSPPFFSALQSPYTSPRATGDNNLSHPSTTAAAATTATAATTPTTFTQPSTPASYSDDIPTTSYTPTSERFDFSDAGAGKIKISDQTSFSFPASTAKLRSCDVYIGYHGQDPNLTRFCKWVKSDLELQGIACFLADRAKYADSQSHEIADRLICSATFGVIIVTKCSLLSYLTSEEIRFFAQKKNLIPILFNTNLDEIKNLDCKEAIDGLMKFNEFKLEANEGNWRKCVSRSISVLKGKLGRKSYGDQETETGDVFPFRKNGFFVGREKEIAEIERVFFDFGGKVKNKSLVCINGGSGMGKTEVALEFAHRYEQRYKMVIWVGGEARYLRQNLLNLSLDLGLDLSADLEKERGRIRSFDEQETEAFRRVKRELFRDKPYLLIIDNLETENGWWEGRDLRDLIPRNTGSSHVIITTRLPKVMNCEPMKLEPLPSSDAMALMRGRRTEEYPSHEVEILEKFDRKLGRSSFGLRVVGCLLTELTISPSVLFQSINSVPLEETSSHLDDPFWDDNRFLLKVLIFCIMILNEVNGTKNRIAFKMLLAGSWLAPSPISASLLAAAASHLNPSKNGFKKWNECVNPSFFCCSSLVNKQKWRSEQDSAFVLVKLGLAKRSNGSPGCWILIHPITRIFAKRKGGLVAAKASIEAVRKIGNPTVNSDHLWACAFLVFGFKSTPPFVQLKPLEMVHFIKRTALPLAIQAFTMFSRCNSALELLKVCTNVLEEVEKSFVSRIQDWCHGSLYWKKKKKKERVDEYVWQDVTLLKATLLETRARLLMRGGHFDYGEELCRTCISIRTVMLGHNHAQTLAAQETLSRLVRMRSKI</sequence>
<dbReference type="Proteomes" id="UP001172457">
    <property type="component" value="Unassembled WGS sequence"/>
</dbReference>
<gene>
    <name evidence="3" type="ORF">OSB04_un000702</name>
</gene>
<feature type="compositionally biased region" description="Polar residues" evidence="1">
    <location>
        <begin position="74"/>
        <end position="91"/>
    </location>
</feature>
<protein>
    <recommendedName>
        <fullName evidence="2">TIR domain-containing protein</fullName>
    </recommendedName>
</protein>
<accession>A0AA38SH73</accession>
<dbReference type="InterPro" id="IPR035897">
    <property type="entry name" value="Toll_tir_struct_dom_sf"/>
</dbReference>
<evidence type="ECO:0000259" key="2">
    <source>
        <dbReference type="PROSITE" id="PS50104"/>
    </source>
</evidence>
<feature type="compositionally biased region" description="Low complexity" evidence="1">
    <location>
        <begin position="1"/>
        <end position="20"/>
    </location>
</feature>
<dbReference type="PROSITE" id="PS50104">
    <property type="entry name" value="TIR"/>
    <property type="match status" value="1"/>
</dbReference>
<dbReference type="PANTHER" id="PTHR32472">
    <property type="entry name" value="DNA REPAIR PROTEIN RADA"/>
    <property type="match status" value="1"/>
</dbReference>
<evidence type="ECO:0000256" key="1">
    <source>
        <dbReference type="SAM" id="MobiDB-lite"/>
    </source>
</evidence>
<dbReference type="Pfam" id="PF00931">
    <property type="entry name" value="NB-ARC"/>
    <property type="match status" value="1"/>
</dbReference>
<dbReference type="GO" id="GO:0007165">
    <property type="term" value="P:signal transduction"/>
    <property type="evidence" value="ECO:0007669"/>
    <property type="project" value="InterPro"/>
</dbReference>
<comment type="caution">
    <text evidence="3">The sequence shown here is derived from an EMBL/GenBank/DDBJ whole genome shotgun (WGS) entry which is preliminary data.</text>
</comment>
<dbReference type="SUPFAM" id="SSF52200">
    <property type="entry name" value="Toll/Interleukin receptor TIR domain"/>
    <property type="match status" value="1"/>
</dbReference>
<dbReference type="Gene3D" id="3.40.50.10140">
    <property type="entry name" value="Toll/interleukin-1 receptor homology (TIR) domain"/>
    <property type="match status" value="1"/>
</dbReference>
<evidence type="ECO:0000313" key="3">
    <source>
        <dbReference type="EMBL" id="KAJ9536125.1"/>
    </source>
</evidence>